<evidence type="ECO:0000313" key="3">
    <source>
        <dbReference type="Proteomes" id="UP000315226"/>
    </source>
</evidence>
<feature type="compositionally biased region" description="Basic residues" evidence="1">
    <location>
        <begin position="25"/>
        <end position="35"/>
    </location>
</feature>
<sequence length="148" mass="14763">MGPDGPLIRGPGPRSDGEDRDRGGAGHRRHGRAVRVRPCEEPEIVVAGLQQGFRADPQAEQGRARVRGLGGLADGGLGKDPSHDGHGARSAGGGFHVDAHGTGSDGRRGEAVGVAQTDAHAGVVGEVRAAVAGAAALGAVLGGGRLLR</sequence>
<name>A0A4Y3RK90_9ACTN</name>
<reference evidence="2 3" key="1">
    <citation type="submission" date="2019-06" db="EMBL/GenBank/DDBJ databases">
        <title>Whole genome shotgun sequence of Streptomyces gardneri NBRC 12865.</title>
        <authorList>
            <person name="Hosoyama A."/>
            <person name="Uohara A."/>
            <person name="Ohji S."/>
            <person name="Ichikawa N."/>
        </authorList>
    </citation>
    <scope>NUCLEOTIDE SEQUENCE [LARGE SCALE GENOMIC DNA]</scope>
    <source>
        <strain evidence="2 3">NBRC 12865</strain>
    </source>
</reference>
<feature type="compositionally biased region" description="Gly residues" evidence="1">
    <location>
        <begin position="68"/>
        <end position="78"/>
    </location>
</feature>
<feature type="region of interest" description="Disordered" evidence="1">
    <location>
        <begin position="1"/>
        <end position="36"/>
    </location>
</feature>
<feature type="compositionally biased region" description="Basic and acidic residues" evidence="1">
    <location>
        <begin position="15"/>
        <end position="24"/>
    </location>
</feature>
<keyword evidence="3" id="KW-1185">Reference proteome</keyword>
<dbReference type="EMBL" id="BJMN01000023">
    <property type="protein sequence ID" value="GEB58251.1"/>
    <property type="molecule type" value="Genomic_DNA"/>
</dbReference>
<accession>A0A4Y3RK90</accession>
<proteinExistence type="predicted"/>
<evidence type="ECO:0000313" key="2">
    <source>
        <dbReference type="EMBL" id="GEB58251.1"/>
    </source>
</evidence>
<evidence type="ECO:0000256" key="1">
    <source>
        <dbReference type="SAM" id="MobiDB-lite"/>
    </source>
</evidence>
<dbReference type="Proteomes" id="UP000315226">
    <property type="component" value="Unassembled WGS sequence"/>
</dbReference>
<gene>
    <name evidence="2" type="ORF">SGA01_38560</name>
</gene>
<dbReference type="AlphaFoldDB" id="A0A4Y3RK90"/>
<organism evidence="2 3">
    <name type="scientific">Streptomyces gardneri</name>
    <dbReference type="NCBI Taxonomy" id="66892"/>
    <lineage>
        <taxon>Bacteria</taxon>
        <taxon>Bacillati</taxon>
        <taxon>Actinomycetota</taxon>
        <taxon>Actinomycetes</taxon>
        <taxon>Kitasatosporales</taxon>
        <taxon>Streptomycetaceae</taxon>
        <taxon>Streptomyces</taxon>
    </lineage>
</organism>
<feature type="region of interest" description="Disordered" evidence="1">
    <location>
        <begin position="68"/>
        <end position="110"/>
    </location>
</feature>
<comment type="caution">
    <text evidence="2">The sequence shown here is derived from an EMBL/GenBank/DDBJ whole genome shotgun (WGS) entry which is preliminary data.</text>
</comment>
<protein>
    <submittedName>
        <fullName evidence="2">Uncharacterized protein</fullName>
    </submittedName>
</protein>